<keyword evidence="2" id="KW-1185">Reference proteome</keyword>
<proteinExistence type="predicted"/>
<reference evidence="1 2" key="1">
    <citation type="submission" date="2018-06" db="EMBL/GenBank/DDBJ databases">
        <title>Genomic Encyclopedia of Type Strains, Phase III (KMG-III): the genomes of soil and plant-associated and newly described type strains.</title>
        <authorList>
            <person name="Whitman W."/>
        </authorList>
    </citation>
    <scope>NUCLEOTIDE SEQUENCE [LARGE SCALE GENOMIC DNA]</scope>
    <source>
        <strain evidence="1 2">CECT 7342</strain>
    </source>
</reference>
<comment type="caution">
    <text evidence="1">The sequence shown here is derived from an EMBL/GenBank/DDBJ whole genome shotgun (WGS) entry which is preliminary data.</text>
</comment>
<dbReference type="EMBL" id="QNRM01000038">
    <property type="protein sequence ID" value="RBP09156.1"/>
    <property type="molecule type" value="Genomic_DNA"/>
</dbReference>
<evidence type="ECO:0000313" key="1">
    <source>
        <dbReference type="EMBL" id="RBP09156.1"/>
    </source>
</evidence>
<organism evidence="1 2">
    <name type="scientific">Achromobacter marplatensis</name>
    <dbReference type="NCBI Taxonomy" id="470868"/>
    <lineage>
        <taxon>Bacteria</taxon>
        <taxon>Pseudomonadati</taxon>
        <taxon>Pseudomonadota</taxon>
        <taxon>Betaproteobacteria</taxon>
        <taxon>Burkholderiales</taxon>
        <taxon>Alcaligenaceae</taxon>
        <taxon>Achromobacter</taxon>
    </lineage>
</organism>
<feature type="non-terminal residue" evidence="1">
    <location>
        <position position="1"/>
    </location>
</feature>
<accession>A0ABX9FS92</accession>
<name>A0ABX9FS92_9BURK</name>
<dbReference type="Proteomes" id="UP000252124">
    <property type="component" value="Unassembled WGS sequence"/>
</dbReference>
<gene>
    <name evidence="1" type="ORF">DFP87_1381</name>
</gene>
<protein>
    <submittedName>
        <fullName evidence="1">Uncharacterized protein</fullName>
    </submittedName>
</protein>
<sequence>EKHLGLYYAEALEMAYENIRDDARKAVRGVRSIAQQSQRKEA</sequence>
<evidence type="ECO:0000313" key="2">
    <source>
        <dbReference type="Proteomes" id="UP000252124"/>
    </source>
</evidence>